<keyword evidence="2" id="KW-1185">Reference proteome</keyword>
<organism evidence="1 2">
    <name type="scientific">Lucilia cuprina</name>
    <name type="common">Green bottle fly</name>
    <name type="synonym">Australian sheep blowfly</name>
    <dbReference type="NCBI Taxonomy" id="7375"/>
    <lineage>
        <taxon>Eukaryota</taxon>
        <taxon>Metazoa</taxon>
        <taxon>Ecdysozoa</taxon>
        <taxon>Arthropoda</taxon>
        <taxon>Hexapoda</taxon>
        <taxon>Insecta</taxon>
        <taxon>Pterygota</taxon>
        <taxon>Neoptera</taxon>
        <taxon>Endopterygota</taxon>
        <taxon>Diptera</taxon>
        <taxon>Brachycera</taxon>
        <taxon>Muscomorpha</taxon>
        <taxon>Oestroidea</taxon>
        <taxon>Calliphoridae</taxon>
        <taxon>Luciliinae</taxon>
        <taxon>Lucilia</taxon>
    </lineage>
</organism>
<evidence type="ECO:0000313" key="1">
    <source>
        <dbReference type="EMBL" id="KNC29648.1"/>
    </source>
</evidence>
<proteinExistence type="predicted"/>
<gene>
    <name evidence="1" type="ORF">FF38_08674</name>
</gene>
<name>A0A0L0CB53_LUCCU</name>
<dbReference type="AlphaFoldDB" id="A0A0L0CB53"/>
<dbReference type="EMBL" id="JRES01000644">
    <property type="protein sequence ID" value="KNC29648.1"/>
    <property type="molecule type" value="Genomic_DNA"/>
</dbReference>
<sequence>MDVSDVLLHTDVRILFKCYHSGHCQNMFEVGLFIPDLPQCIHFYNTISENENLLHNTDTRSRVIVVKEVEADILGGGSVYNNMTMITTTQHIVVNIVISTMLLPLYDYDFSLVFLSTHRVYEDEEQGSGRRITAQCYFGIKQQHNNDKCDENDSGYG</sequence>
<protein>
    <submittedName>
        <fullName evidence="1">Uncharacterized protein</fullName>
    </submittedName>
</protein>
<dbReference type="Proteomes" id="UP000037069">
    <property type="component" value="Unassembled WGS sequence"/>
</dbReference>
<evidence type="ECO:0000313" key="2">
    <source>
        <dbReference type="Proteomes" id="UP000037069"/>
    </source>
</evidence>
<accession>A0A0L0CB53</accession>
<comment type="caution">
    <text evidence="1">The sequence shown here is derived from an EMBL/GenBank/DDBJ whole genome shotgun (WGS) entry which is preliminary data.</text>
</comment>
<reference evidence="1 2" key="1">
    <citation type="journal article" date="2015" name="Nat. Commun.">
        <title>Lucilia cuprina genome unlocks parasitic fly biology to underpin future interventions.</title>
        <authorList>
            <person name="Anstead C.A."/>
            <person name="Korhonen P.K."/>
            <person name="Young N.D."/>
            <person name="Hall R.S."/>
            <person name="Jex A.R."/>
            <person name="Murali S.C."/>
            <person name="Hughes D.S."/>
            <person name="Lee S.F."/>
            <person name="Perry T."/>
            <person name="Stroehlein A.J."/>
            <person name="Ansell B.R."/>
            <person name="Breugelmans B."/>
            <person name="Hofmann A."/>
            <person name="Qu J."/>
            <person name="Dugan S."/>
            <person name="Lee S.L."/>
            <person name="Chao H."/>
            <person name="Dinh H."/>
            <person name="Han Y."/>
            <person name="Doddapaneni H.V."/>
            <person name="Worley K.C."/>
            <person name="Muzny D.M."/>
            <person name="Ioannidis P."/>
            <person name="Waterhouse R.M."/>
            <person name="Zdobnov E.M."/>
            <person name="James P.J."/>
            <person name="Bagnall N.H."/>
            <person name="Kotze A.C."/>
            <person name="Gibbs R.A."/>
            <person name="Richards S."/>
            <person name="Batterham P."/>
            <person name="Gasser R.B."/>
        </authorList>
    </citation>
    <scope>NUCLEOTIDE SEQUENCE [LARGE SCALE GENOMIC DNA]</scope>
    <source>
        <strain evidence="1 2">LS</strain>
        <tissue evidence="1">Full body</tissue>
    </source>
</reference>